<proteinExistence type="predicted"/>
<dbReference type="PANTHER" id="PTHR30273:SF2">
    <property type="entry name" value="PROTEIN FECR"/>
    <property type="match status" value="1"/>
</dbReference>
<evidence type="ECO:0000259" key="2">
    <source>
        <dbReference type="Pfam" id="PF04773"/>
    </source>
</evidence>
<evidence type="ECO:0000313" key="4">
    <source>
        <dbReference type="EMBL" id="MCF0063202.1"/>
    </source>
</evidence>
<dbReference type="Pfam" id="PF16344">
    <property type="entry name" value="FecR_C"/>
    <property type="match status" value="1"/>
</dbReference>
<keyword evidence="1" id="KW-1133">Transmembrane helix</keyword>
<feature type="domain" description="FecR protein" evidence="2">
    <location>
        <begin position="129"/>
        <end position="218"/>
    </location>
</feature>
<sequence>MEELDKLIQKFWAGQTTNAEDIQLLQMLADDKEILVEFSDMQDTMLNSEKKNELLDRLHVRMNVQEGSTRKTGQPFLHWSLRYWVAAASVVLVLAGMFAIYSMRGMPHKEVAQHSAVGKEELVQLVNSSDSVQHIALADGSVIKLFPESGISYYKSFSVDKRDISLHGMAEFKVAKDSARPFSVYTGALTTTALGTTFVVDAPVNKNYINVRLIEGKVVLRAARMKAIYLYPGQECEYVKDTGETTVKELSKAKPQGLSRQEFKTAPTPGRKETLMFVQKPLSDVFDQIGRHYGVRIESADPQVNVISFSGSFFETDSLRSVLKIICDANHLTFQEQQNKITIEKVKK</sequence>
<dbReference type="InterPro" id="IPR006860">
    <property type="entry name" value="FecR"/>
</dbReference>
<keyword evidence="5" id="KW-1185">Reference proteome</keyword>
<dbReference type="InterPro" id="IPR032508">
    <property type="entry name" value="FecR_C"/>
</dbReference>
<gene>
    <name evidence="4" type="ORF">LXM26_16960</name>
</gene>
<dbReference type="Proteomes" id="UP001139000">
    <property type="component" value="Unassembled WGS sequence"/>
</dbReference>
<name>A0A9X1PKQ1_9BACT</name>
<organism evidence="4 5">
    <name type="scientific">Dyadobacter chenwenxiniae</name>
    <dbReference type="NCBI Taxonomy" id="2906456"/>
    <lineage>
        <taxon>Bacteria</taxon>
        <taxon>Pseudomonadati</taxon>
        <taxon>Bacteroidota</taxon>
        <taxon>Cytophagia</taxon>
        <taxon>Cytophagales</taxon>
        <taxon>Spirosomataceae</taxon>
        <taxon>Dyadobacter</taxon>
    </lineage>
</organism>
<dbReference type="GO" id="GO:0016989">
    <property type="term" value="F:sigma factor antagonist activity"/>
    <property type="evidence" value="ECO:0007669"/>
    <property type="project" value="TreeGrafter"/>
</dbReference>
<keyword evidence="1" id="KW-0472">Membrane</keyword>
<evidence type="ECO:0000313" key="5">
    <source>
        <dbReference type="Proteomes" id="UP001139000"/>
    </source>
</evidence>
<reference evidence="4" key="1">
    <citation type="submission" date="2021-12" db="EMBL/GenBank/DDBJ databases">
        <title>Novel species in genus Dyadobacter.</title>
        <authorList>
            <person name="Ma C."/>
        </authorList>
    </citation>
    <scope>NUCLEOTIDE SEQUENCE</scope>
    <source>
        <strain evidence="4">LJ419</strain>
    </source>
</reference>
<dbReference type="PANTHER" id="PTHR30273">
    <property type="entry name" value="PERIPLASMIC SIGNAL SENSOR AND SIGMA FACTOR ACTIVATOR FECR-RELATED"/>
    <property type="match status" value="1"/>
</dbReference>
<dbReference type="InterPro" id="IPR012373">
    <property type="entry name" value="Ferrdict_sens_TM"/>
</dbReference>
<evidence type="ECO:0000256" key="1">
    <source>
        <dbReference type="SAM" id="Phobius"/>
    </source>
</evidence>
<protein>
    <submittedName>
        <fullName evidence="4">FecR family protein</fullName>
    </submittedName>
</protein>
<feature type="domain" description="Protein FecR C-terminal" evidence="3">
    <location>
        <begin position="275"/>
        <end position="343"/>
    </location>
</feature>
<dbReference type="Gene3D" id="3.55.50.30">
    <property type="match status" value="1"/>
</dbReference>
<dbReference type="EMBL" id="JAJTTC010000004">
    <property type="protein sequence ID" value="MCF0063202.1"/>
    <property type="molecule type" value="Genomic_DNA"/>
</dbReference>
<dbReference type="Gene3D" id="2.60.120.1440">
    <property type="match status" value="1"/>
</dbReference>
<feature type="transmembrane region" description="Helical" evidence="1">
    <location>
        <begin position="81"/>
        <end position="101"/>
    </location>
</feature>
<keyword evidence="1" id="KW-0812">Transmembrane</keyword>
<dbReference type="PIRSF" id="PIRSF018266">
    <property type="entry name" value="FecR"/>
    <property type="match status" value="1"/>
</dbReference>
<dbReference type="RefSeq" id="WP_234656222.1">
    <property type="nucleotide sequence ID" value="NZ_CP094997.1"/>
</dbReference>
<dbReference type="AlphaFoldDB" id="A0A9X1PKQ1"/>
<dbReference type="Pfam" id="PF04773">
    <property type="entry name" value="FecR"/>
    <property type="match status" value="1"/>
</dbReference>
<evidence type="ECO:0000259" key="3">
    <source>
        <dbReference type="Pfam" id="PF16344"/>
    </source>
</evidence>
<accession>A0A9X1PKQ1</accession>
<comment type="caution">
    <text evidence="4">The sequence shown here is derived from an EMBL/GenBank/DDBJ whole genome shotgun (WGS) entry which is preliminary data.</text>
</comment>